<proteinExistence type="predicted"/>
<dbReference type="AlphaFoldDB" id="A0A0A9FMY5"/>
<evidence type="ECO:0000313" key="1">
    <source>
        <dbReference type="EMBL" id="JAE11661.1"/>
    </source>
</evidence>
<name>A0A0A9FMY5_ARUDO</name>
<protein>
    <submittedName>
        <fullName evidence="1">Uncharacterized protein</fullName>
    </submittedName>
</protein>
<dbReference type="EMBL" id="GBRH01186235">
    <property type="protein sequence ID" value="JAE11661.1"/>
    <property type="molecule type" value="Transcribed_RNA"/>
</dbReference>
<accession>A0A0A9FMY5</accession>
<reference evidence="1" key="2">
    <citation type="journal article" date="2015" name="Data Brief">
        <title>Shoot transcriptome of the giant reed, Arundo donax.</title>
        <authorList>
            <person name="Barrero R.A."/>
            <person name="Guerrero F.D."/>
            <person name="Moolhuijzen P."/>
            <person name="Goolsby J.A."/>
            <person name="Tidwell J."/>
            <person name="Bellgard S.E."/>
            <person name="Bellgard M.I."/>
        </authorList>
    </citation>
    <scope>NUCLEOTIDE SEQUENCE</scope>
    <source>
        <tissue evidence="1">Shoot tissue taken approximately 20 cm above the soil surface</tissue>
    </source>
</reference>
<organism evidence="1">
    <name type="scientific">Arundo donax</name>
    <name type="common">Giant reed</name>
    <name type="synonym">Donax arundinaceus</name>
    <dbReference type="NCBI Taxonomy" id="35708"/>
    <lineage>
        <taxon>Eukaryota</taxon>
        <taxon>Viridiplantae</taxon>
        <taxon>Streptophyta</taxon>
        <taxon>Embryophyta</taxon>
        <taxon>Tracheophyta</taxon>
        <taxon>Spermatophyta</taxon>
        <taxon>Magnoliopsida</taxon>
        <taxon>Liliopsida</taxon>
        <taxon>Poales</taxon>
        <taxon>Poaceae</taxon>
        <taxon>PACMAD clade</taxon>
        <taxon>Arundinoideae</taxon>
        <taxon>Arundineae</taxon>
        <taxon>Arundo</taxon>
    </lineage>
</organism>
<reference evidence="1" key="1">
    <citation type="submission" date="2014-09" db="EMBL/GenBank/DDBJ databases">
        <authorList>
            <person name="Magalhaes I.L.F."/>
            <person name="Oliveira U."/>
            <person name="Santos F.R."/>
            <person name="Vidigal T.H.D.A."/>
            <person name="Brescovit A.D."/>
            <person name="Santos A.J."/>
        </authorList>
    </citation>
    <scope>NUCLEOTIDE SEQUENCE</scope>
    <source>
        <tissue evidence="1">Shoot tissue taken approximately 20 cm above the soil surface</tissue>
    </source>
</reference>
<sequence length="46" mass="5389">MYVVCGKNHNIEIIVLPRDKLLNTLHILPPLYSPFHCCIFNVFISY</sequence>